<comment type="caution">
    <text evidence="2">The sequence shown here is derived from an EMBL/GenBank/DDBJ whole genome shotgun (WGS) entry which is preliminary data.</text>
</comment>
<protein>
    <submittedName>
        <fullName evidence="2">Uncharacterized protein</fullName>
    </submittedName>
</protein>
<keyword evidence="3" id="KW-1185">Reference proteome</keyword>
<dbReference type="GeneID" id="87874713"/>
<gene>
    <name evidence="2" type="ORF">B0T23DRAFT_378365</name>
</gene>
<accession>A0AAJ0IBP5</accession>
<name>A0AAJ0IBP5_9PEZI</name>
<dbReference type="RefSeq" id="XP_062694599.1">
    <property type="nucleotide sequence ID" value="XM_062837091.1"/>
</dbReference>
<reference evidence="2 3" key="1">
    <citation type="journal article" date="2023" name="Mol. Phylogenet. Evol.">
        <title>Genome-scale phylogeny and comparative genomics of the fungal order Sordariales.</title>
        <authorList>
            <person name="Hensen N."/>
            <person name="Bonometti L."/>
            <person name="Westerberg I."/>
            <person name="Brannstrom I.O."/>
            <person name="Guillou S."/>
            <person name="Cros-Aarteil S."/>
            <person name="Calhoun S."/>
            <person name="Haridas S."/>
            <person name="Kuo A."/>
            <person name="Mondo S."/>
            <person name="Pangilinan J."/>
            <person name="Riley R."/>
            <person name="LaButti K."/>
            <person name="Andreopoulos B."/>
            <person name="Lipzen A."/>
            <person name="Chen C."/>
            <person name="Yan M."/>
            <person name="Daum C."/>
            <person name="Ng V."/>
            <person name="Clum A."/>
            <person name="Steindorff A."/>
            <person name="Ohm R.A."/>
            <person name="Martin F."/>
            <person name="Silar P."/>
            <person name="Natvig D.O."/>
            <person name="Lalanne C."/>
            <person name="Gautier V."/>
            <person name="Ament-Velasquez S.L."/>
            <person name="Kruys A."/>
            <person name="Hutchinson M.I."/>
            <person name="Powell A.J."/>
            <person name="Barry K."/>
            <person name="Miller A.N."/>
            <person name="Grigoriev I.V."/>
            <person name="Debuchy R."/>
            <person name="Gladieux P."/>
            <person name="Hiltunen Thoren M."/>
            <person name="Johannesson H."/>
        </authorList>
    </citation>
    <scope>NUCLEOTIDE SEQUENCE [LARGE SCALE GENOMIC DNA]</scope>
    <source>
        <strain evidence="2 3">FGSC 10403</strain>
    </source>
</reference>
<sequence>MTMLATATYDGLFQQSNTTPPTISTRNGSSTRARDSSWPVHVAVRSMVLAMSRKSQRPFVGITAGTASTGKTNSHIIRIALISDLSPTASRSGGLSP</sequence>
<dbReference type="EMBL" id="JAULSX010000003">
    <property type="protein sequence ID" value="KAK3495170.1"/>
    <property type="molecule type" value="Genomic_DNA"/>
</dbReference>
<dbReference type="AlphaFoldDB" id="A0AAJ0IBP5"/>
<proteinExistence type="predicted"/>
<dbReference type="Proteomes" id="UP001285908">
    <property type="component" value="Unassembled WGS sequence"/>
</dbReference>
<evidence type="ECO:0000256" key="1">
    <source>
        <dbReference type="SAM" id="MobiDB-lite"/>
    </source>
</evidence>
<organism evidence="2 3">
    <name type="scientific">Neurospora hispaniola</name>
    <dbReference type="NCBI Taxonomy" id="588809"/>
    <lineage>
        <taxon>Eukaryota</taxon>
        <taxon>Fungi</taxon>
        <taxon>Dikarya</taxon>
        <taxon>Ascomycota</taxon>
        <taxon>Pezizomycotina</taxon>
        <taxon>Sordariomycetes</taxon>
        <taxon>Sordariomycetidae</taxon>
        <taxon>Sordariales</taxon>
        <taxon>Sordariaceae</taxon>
        <taxon>Neurospora</taxon>
    </lineage>
</organism>
<feature type="region of interest" description="Disordered" evidence="1">
    <location>
        <begin position="1"/>
        <end position="37"/>
    </location>
</feature>
<evidence type="ECO:0000313" key="2">
    <source>
        <dbReference type="EMBL" id="KAK3495170.1"/>
    </source>
</evidence>
<evidence type="ECO:0000313" key="3">
    <source>
        <dbReference type="Proteomes" id="UP001285908"/>
    </source>
</evidence>
<feature type="compositionally biased region" description="Polar residues" evidence="1">
    <location>
        <begin position="13"/>
        <end position="31"/>
    </location>
</feature>